<dbReference type="InterPro" id="IPR025716">
    <property type="entry name" value="Post-transcriptional_regulator"/>
</dbReference>
<organism evidence="1 2">
    <name type="scientific">Aneurinibacillus soli</name>
    <dbReference type="NCBI Taxonomy" id="1500254"/>
    <lineage>
        <taxon>Bacteria</taxon>
        <taxon>Bacillati</taxon>
        <taxon>Bacillota</taxon>
        <taxon>Bacilli</taxon>
        <taxon>Bacillales</taxon>
        <taxon>Paenibacillaceae</taxon>
        <taxon>Aneurinibacillus group</taxon>
        <taxon>Aneurinibacillus</taxon>
    </lineage>
</organism>
<reference evidence="1 2" key="1">
    <citation type="submission" date="2015-12" db="EMBL/GenBank/DDBJ databases">
        <title>Genome sequence of Aneurinibacillus soli.</title>
        <authorList>
            <person name="Lee J.S."/>
            <person name="Lee K.C."/>
            <person name="Kim K.K."/>
            <person name="Lee B.W."/>
        </authorList>
    </citation>
    <scope>NUCLEOTIDE SEQUENCE [LARGE SCALE GENOMIC DNA]</scope>
    <source>
        <strain evidence="1 2">CB4</strain>
    </source>
</reference>
<proteinExistence type="predicted"/>
<evidence type="ECO:0000313" key="1">
    <source>
        <dbReference type="EMBL" id="BAU27031.1"/>
    </source>
</evidence>
<evidence type="ECO:0000313" key="2">
    <source>
        <dbReference type="Proteomes" id="UP000217696"/>
    </source>
</evidence>
<protein>
    <submittedName>
        <fullName evidence="1">Post-transcriptional regulator ComN</fullName>
    </submittedName>
</protein>
<dbReference type="AlphaFoldDB" id="A0A0U5B9Y9"/>
<name>A0A0U5B9Y9_9BACL</name>
<dbReference type="RefSeq" id="WP_096464054.1">
    <property type="nucleotide sequence ID" value="NZ_AP017312.1"/>
</dbReference>
<dbReference type="Proteomes" id="UP000217696">
    <property type="component" value="Chromosome"/>
</dbReference>
<dbReference type="EMBL" id="AP017312">
    <property type="protein sequence ID" value="BAU27031.1"/>
    <property type="molecule type" value="Genomic_DNA"/>
</dbReference>
<keyword evidence="2" id="KW-1185">Reference proteome</keyword>
<sequence length="76" mass="9175">MEKKPFEQDIMYICELKIQEFHLLGYENITPEEIWNCVSEKYKEIPPLHRVVNDILSLKPGRLMNWMTMRAFKGEM</sequence>
<dbReference type="OrthoDB" id="2990595at2"/>
<gene>
    <name evidence="1" type="primary">comN</name>
    <name evidence="1" type="ORF">CB4_01200</name>
</gene>
<accession>A0A0U5B9Y9</accession>
<dbReference type="KEGG" id="asoc:CB4_01200"/>
<dbReference type="Pfam" id="PF13797">
    <property type="entry name" value="Post_transc_reg"/>
    <property type="match status" value="1"/>
</dbReference>